<dbReference type="PANTHER" id="PTHR33103">
    <property type="entry name" value="OS01G0153900 PROTEIN"/>
    <property type="match status" value="1"/>
</dbReference>
<name>A0A1R3J6Z1_9ROSI</name>
<dbReference type="InterPro" id="IPR007750">
    <property type="entry name" value="DUF674"/>
</dbReference>
<proteinExistence type="predicted"/>
<evidence type="ECO:0008006" key="3">
    <source>
        <dbReference type="Google" id="ProtNLM"/>
    </source>
</evidence>
<evidence type="ECO:0000313" key="2">
    <source>
        <dbReference type="Proteomes" id="UP000187203"/>
    </source>
</evidence>
<keyword evidence="2" id="KW-1185">Reference proteome</keyword>
<protein>
    <recommendedName>
        <fullName evidence="3">DUF674 domain-containing protein</fullName>
    </recommendedName>
</protein>
<gene>
    <name evidence="1" type="ORF">COLO4_19077</name>
</gene>
<dbReference type="EMBL" id="AWUE01016544">
    <property type="protein sequence ID" value="OMO90570.1"/>
    <property type="molecule type" value="Genomic_DNA"/>
</dbReference>
<dbReference type="AlphaFoldDB" id="A0A1R3J6Z1"/>
<dbReference type="PANTHER" id="PTHR33103:SF27">
    <property type="entry name" value="OS04G0594700 PROTEIN"/>
    <property type="match status" value="1"/>
</dbReference>
<dbReference type="OrthoDB" id="1277335at2759"/>
<sequence length="355" mass="38750">MLLSPINAAAHQFENLKLKLDYPTAYFRCSAKCASSNYKLFSYYSGAICACGSQMTSCNALVTKEDVDAGGLFIKPLTRLIISDELQVVPSSSAASFSILSKLGIMDGSTIEEMSFNIGVNQALKLLKCSLVSKTPLTEALLKKSLVPDPSENNCAQRSSKKRKLEATSNQKGKIVVKLMETNAMLLTPKLAPGFGYENQLLGIEEDRHPQYYYCLEEEWDDGMLVSDKTLLPSGSSHTVSVVTVMDPKSHHKDKKSGRVFLMGPALFTVSDDLKVTAISSISSLSLLNELNIPYDDIEECTVNVGEEEALRLLVASLISKSALTNAFLPKEPTNVIPLQEPTNGIPLKEPKQES</sequence>
<evidence type="ECO:0000313" key="1">
    <source>
        <dbReference type="EMBL" id="OMO90570.1"/>
    </source>
</evidence>
<organism evidence="1 2">
    <name type="scientific">Corchorus olitorius</name>
    <dbReference type="NCBI Taxonomy" id="93759"/>
    <lineage>
        <taxon>Eukaryota</taxon>
        <taxon>Viridiplantae</taxon>
        <taxon>Streptophyta</taxon>
        <taxon>Embryophyta</taxon>
        <taxon>Tracheophyta</taxon>
        <taxon>Spermatophyta</taxon>
        <taxon>Magnoliopsida</taxon>
        <taxon>eudicotyledons</taxon>
        <taxon>Gunneridae</taxon>
        <taxon>Pentapetalae</taxon>
        <taxon>rosids</taxon>
        <taxon>malvids</taxon>
        <taxon>Malvales</taxon>
        <taxon>Malvaceae</taxon>
        <taxon>Grewioideae</taxon>
        <taxon>Apeibeae</taxon>
        <taxon>Corchorus</taxon>
    </lineage>
</organism>
<comment type="caution">
    <text evidence="1">The sequence shown here is derived from an EMBL/GenBank/DDBJ whole genome shotgun (WGS) entry which is preliminary data.</text>
</comment>
<reference evidence="2" key="1">
    <citation type="submission" date="2013-09" db="EMBL/GenBank/DDBJ databases">
        <title>Corchorus olitorius genome sequencing.</title>
        <authorList>
            <person name="Alam M."/>
            <person name="Haque M.S."/>
            <person name="Islam M.S."/>
            <person name="Emdad E.M."/>
            <person name="Islam M.M."/>
            <person name="Ahmed B."/>
            <person name="Halim A."/>
            <person name="Hossen Q.M.M."/>
            <person name="Hossain M.Z."/>
            <person name="Ahmed R."/>
            <person name="Khan M.M."/>
            <person name="Islam R."/>
            <person name="Rashid M.M."/>
            <person name="Khan S.A."/>
            <person name="Rahman M.S."/>
            <person name="Alam M."/>
            <person name="Yahiya A.S."/>
            <person name="Khan M.S."/>
            <person name="Azam M.S."/>
            <person name="Haque T."/>
            <person name="Lashkar M.Z.H."/>
            <person name="Akhand A.I."/>
            <person name="Morshed G."/>
            <person name="Roy S."/>
            <person name="Uddin K.S."/>
            <person name="Rabeya T."/>
            <person name="Hossain A.S."/>
            <person name="Chowdhury A."/>
            <person name="Snigdha A.R."/>
            <person name="Mortoza M.S."/>
            <person name="Matin S.A."/>
            <person name="Hoque S.M.E."/>
            <person name="Islam M.K."/>
            <person name="Roy D.K."/>
            <person name="Haider R."/>
            <person name="Moosa M.M."/>
            <person name="Elias S.M."/>
            <person name="Hasan A.M."/>
            <person name="Jahan S."/>
            <person name="Shafiuddin M."/>
            <person name="Mahmood N."/>
            <person name="Shommy N.S."/>
        </authorList>
    </citation>
    <scope>NUCLEOTIDE SEQUENCE [LARGE SCALE GENOMIC DNA]</scope>
    <source>
        <strain evidence="2">cv. O-4</strain>
    </source>
</reference>
<dbReference type="Proteomes" id="UP000187203">
    <property type="component" value="Unassembled WGS sequence"/>
</dbReference>
<accession>A0A1R3J6Z1</accession>
<dbReference type="Pfam" id="PF05056">
    <property type="entry name" value="DUF674"/>
    <property type="match status" value="2"/>
</dbReference>